<evidence type="ECO:0000313" key="3">
    <source>
        <dbReference type="Proteomes" id="UP001500503"/>
    </source>
</evidence>
<sequence length="262" mass="28670">MAGNARNARIVDEAVRAAALLLDHVRNRYGTPEAPRLHHAPVWPETPHTQHNTQHSERAADGAIRYAERARWAAPLAPVTRAGLRVDAAASMRATIEGRGDGVAFADLPRQRPFSDLEMILNIPAGAGHDLLQGYGRGRDESFSAAVTREVMRRIMTETYTPGAGKYVYDSIQATTFHDTLKTQDYYGRPVPVAVGDLILLNEKARRTVSTSRSRFSRNPTRSGCGRSSRRSAGGPASICTPPRCRCISRPSRTIPCCGRPS</sequence>
<evidence type="ECO:0000313" key="2">
    <source>
        <dbReference type="EMBL" id="GAA4502158.1"/>
    </source>
</evidence>
<organism evidence="2 3">
    <name type="scientific">Actinoallomurus oryzae</name>
    <dbReference type="NCBI Taxonomy" id="502180"/>
    <lineage>
        <taxon>Bacteria</taxon>
        <taxon>Bacillati</taxon>
        <taxon>Actinomycetota</taxon>
        <taxon>Actinomycetes</taxon>
        <taxon>Streptosporangiales</taxon>
        <taxon>Thermomonosporaceae</taxon>
        <taxon>Actinoallomurus</taxon>
    </lineage>
</organism>
<comment type="caution">
    <text evidence="2">The sequence shown here is derived from an EMBL/GenBank/DDBJ whole genome shotgun (WGS) entry which is preliminary data.</text>
</comment>
<gene>
    <name evidence="2" type="ORF">GCM10023191_053330</name>
</gene>
<proteinExistence type="predicted"/>
<feature type="region of interest" description="Disordered" evidence="1">
    <location>
        <begin position="211"/>
        <end position="238"/>
    </location>
</feature>
<dbReference type="Proteomes" id="UP001500503">
    <property type="component" value="Unassembled WGS sequence"/>
</dbReference>
<protein>
    <submittedName>
        <fullName evidence="2">Uncharacterized protein</fullName>
    </submittedName>
</protein>
<reference evidence="3" key="1">
    <citation type="journal article" date="2019" name="Int. J. Syst. Evol. Microbiol.">
        <title>The Global Catalogue of Microorganisms (GCM) 10K type strain sequencing project: providing services to taxonomists for standard genome sequencing and annotation.</title>
        <authorList>
            <consortium name="The Broad Institute Genomics Platform"/>
            <consortium name="The Broad Institute Genome Sequencing Center for Infectious Disease"/>
            <person name="Wu L."/>
            <person name="Ma J."/>
        </authorList>
    </citation>
    <scope>NUCLEOTIDE SEQUENCE [LARGE SCALE GENOMIC DNA]</scope>
    <source>
        <strain evidence="3">JCM 17933</strain>
    </source>
</reference>
<dbReference type="EMBL" id="BAABHF010000026">
    <property type="protein sequence ID" value="GAA4502158.1"/>
    <property type="molecule type" value="Genomic_DNA"/>
</dbReference>
<feature type="region of interest" description="Disordered" evidence="1">
    <location>
        <begin position="32"/>
        <end position="56"/>
    </location>
</feature>
<name>A0ABP8QEM3_9ACTN</name>
<accession>A0ABP8QEM3</accession>
<keyword evidence="3" id="KW-1185">Reference proteome</keyword>
<evidence type="ECO:0000256" key="1">
    <source>
        <dbReference type="SAM" id="MobiDB-lite"/>
    </source>
</evidence>